<name>A0A4Z1EVM0_9HELO</name>
<dbReference type="AlphaFoldDB" id="A0A4Z1EVM0"/>
<keyword evidence="3" id="KW-1185">Reference proteome</keyword>
<feature type="compositionally biased region" description="Polar residues" evidence="1">
    <location>
        <begin position="80"/>
        <end position="91"/>
    </location>
</feature>
<dbReference type="EMBL" id="PQXH01000045">
    <property type="protein sequence ID" value="TGO15038.1"/>
    <property type="molecule type" value="Genomic_DNA"/>
</dbReference>
<evidence type="ECO:0000313" key="2">
    <source>
        <dbReference type="EMBL" id="TGO15038.1"/>
    </source>
</evidence>
<dbReference type="OrthoDB" id="3535086at2759"/>
<dbReference type="Proteomes" id="UP000297777">
    <property type="component" value="Unassembled WGS sequence"/>
</dbReference>
<sequence>MPPLRHSISQLFAPHPAFALRSSQSHEQSLYTAPPAPPAPPNNDEMIPSLQPKRPTVPIPTTPSTPPPNPPTTSMSPPTYQSESPFPTASPSFHAPAFPTTAPIPPRTQIEALPPHATPLQTTDSTSPFLHLTHRNGKFILDSAKRHPVFFTDRLRKAPTGVEANEYAFEDWKAGSPVASGYVYENSEVQEREAKL</sequence>
<feature type="region of interest" description="Disordered" evidence="1">
    <location>
        <begin position="18"/>
        <end position="106"/>
    </location>
</feature>
<accession>A0A4Z1EVM0</accession>
<evidence type="ECO:0000256" key="1">
    <source>
        <dbReference type="SAM" id="MobiDB-lite"/>
    </source>
</evidence>
<comment type="caution">
    <text evidence="2">The sequence shown here is derived from an EMBL/GenBank/DDBJ whole genome shotgun (WGS) entry which is preliminary data.</text>
</comment>
<evidence type="ECO:0000313" key="3">
    <source>
        <dbReference type="Proteomes" id="UP000297777"/>
    </source>
</evidence>
<reference evidence="2 3" key="1">
    <citation type="submission" date="2017-12" db="EMBL/GenBank/DDBJ databases">
        <title>Comparative genomics of Botrytis spp.</title>
        <authorList>
            <person name="Valero-Jimenez C.A."/>
            <person name="Tapia P."/>
            <person name="Veloso J."/>
            <person name="Silva-Moreno E."/>
            <person name="Staats M."/>
            <person name="Valdes J.H."/>
            <person name="Van Kan J.A.L."/>
        </authorList>
    </citation>
    <scope>NUCLEOTIDE SEQUENCE [LARGE SCALE GENOMIC DNA]</scope>
    <source>
        <strain evidence="2 3">Bt9001</strain>
    </source>
</reference>
<organism evidence="2 3">
    <name type="scientific">Botrytis tulipae</name>
    <dbReference type="NCBI Taxonomy" id="87230"/>
    <lineage>
        <taxon>Eukaryota</taxon>
        <taxon>Fungi</taxon>
        <taxon>Dikarya</taxon>
        <taxon>Ascomycota</taxon>
        <taxon>Pezizomycotina</taxon>
        <taxon>Leotiomycetes</taxon>
        <taxon>Helotiales</taxon>
        <taxon>Sclerotiniaceae</taxon>
        <taxon>Botrytis</taxon>
    </lineage>
</organism>
<gene>
    <name evidence="2" type="ORF">BTUL_0045g00480</name>
</gene>
<protein>
    <submittedName>
        <fullName evidence="2">Uncharacterized protein</fullName>
    </submittedName>
</protein>
<feature type="compositionally biased region" description="Polar residues" evidence="1">
    <location>
        <begin position="21"/>
        <end position="31"/>
    </location>
</feature>
<proteinExistence type="predicted"/>
<feature type="compositionally biased region" description="Pro residues" evidence="1">
    <location>
        <begin position="55"/>
        <end position="71"/>
    </location>
</feature>